<accession>A0A0C3Q4H7</accession>
<organism evidence="2 3">
    <name type="scientific">Tulasnella calospora MUT 4182</name>
    <dbReference type="NCBI Taxonomy" id="1051891"/>
    <lineage>
        <taxon>Eukaryota</taxon>
        <taxon>Fungi</taxon>
        <taxon>Dikarya</taxon>
        <taxon>Basidiomycota</taxon>
        <taxon>Agaricomycotina</taxon>
        <taxon>Agaricomycetes</taxon>
        <taxon>Cantharellales</taxon>
        <taxon>Tulasnellaceae</taxon>
        <taxon>Tulasnella</taxon>
    </lineage>
</organism>
<proteinExistence type="predicted"/>
<reference evidence="2 3" key="1">
    <citation type="submission" date="2014-04" db="EMBL/GenBank/DDBJ databases">
        <authorList>
            <consortium name="DOE Joint Genome Institute"/>
            <person name="Kuo A."/>
            <person name="Girlanda M."/>
            <person name="Perotto S."/>
            <person name="Kohler A."/>
            <person name="Nagy L.G."/>
            <person name="Floudas D."/>
            <person name="Copeland A."/>
            <person name="Barry K.W."/>
            <person name="Cichocki N."/>
            <person name="Veneault-Fourrey C."/>
            <person name="LaButti K."/>
            <person name="Lindquist E.A."/>
            <person name="Lipzen A."/>
            <person name="Lundell T."/>
            <person name="Morin E."/>
            <person name="Murat C."/>
            <person name="Sun H."/>
            <person name="Tunlid A."/>
            <person name="Henrissat B."/>
            <person name="Grigoriev I.V."/>
            <person name="Hibbett D.S."/>
            <person name="Martin F."/>
            <person name="Nordberg H.P."/>
            <person name="Cantor M.N."/>
            <person name="Hua S.X."/>
        </authorList>
    </citation>
    <scope>NUCLEOTIDE SEQUENCE [LARGE SCALE GENOMIC DNA]</scope>
    <source>
        <strain evidence="2 3">MUT 4182</strain>
    </source>
</reference>
<reference evidence="3" key="2">
    <citation type="submission" date="2015-01" db="EMBL/GenBank/DDBJ databases">
        <title>Evolutionary Origins and Diversification of the Mycorrhizal Mutualists.</title>
        <authorList>
            <consortium name="DOE Joint Genome Institute"/>
            <consortium name="Mycorrhizal Genomics Consortium"/>
            <person name="Kohler A."/>
            <person name="Kuo A."/>
            <person name="Nagy L.G."/>
            <person name="Floudas D."/>
            <person name="Copeland A."/>
            <person name="Barry K.W."/>
            <person name="Cichocki N."/>
            <person name="Veneault-Fourrey C."/>
            <person name="LaButti K."/>
            <person name="Lindquist E.A."/>
            <person name="Lipzen A."/>
            <person name="Lundell T."/>
            <person name="Morin E."/>
            <person name="Murat C."/>
            <person name="Riley R."/>
            <person name="Ohm R."/>
            <person name="Sun H."/>
            <person name="Tunlid A."/>
            <person name="Henrissat B."/>
            <person name="Grigoriev I.V."/>
            <person name="Hibbett D.S."/>
            <person name="Martin F."/>
        </authorList>
    </citation>
    <scope>NUCLEOTIDE SEQUENCE [LARGE SCALE GENOMIC DNA]</scope>
    <source>
        <strain evidence="3">MUT 4182</strain>
    </source>
</reference>
<dbReference type="HOGENOM" id="CLU_034012_1_0_1"/>
<dbReference type="OrthoDB" id="10007484at2759"/>
<sequence>MDNPVGGLFGKVSGYYGTIEAQGRGSLHCHMLIWISGSLGPDELRSKLQNNDEFKNSLFAWLDDLIKTNLPGSEAPVSKADAVFEKRPATERHPCTTRSEFLELERQFDTEFQRQLYRIVIDSNWHFHRETCWKYLRQGEKKDDEHCRMRMNGSTRPQNELDPETGGILPRQSHPWINAYNDIVIMLLKSNMDISFIGSGAAAKALIYYITDYITKSALPTHVAFAALQVVMQKVKKATQEAQESGRPEMCDSVARQGRQLLSKACNALIGQQELSGQQVAMYLLGLGDGDGDHYASHEFKTLYWAAFRGWLSKE</sequence>
<feature type="domain" description="Helitron helicase-like" evidence="1">
    <location>
        <begin position="7"/>
        <end position="33"/>
    </location>
</feature>
<dbReference type="STRING" id="1051891.A0A0C3Q4H7"/>
<dbReference type="EMBL" id="KN823075">
    <property type="protein sequence ID" value="KIO23835.1"/>
    <property type="molecule type" value="Genomic_DNA"/>
</dbReference>
<keyword evidence="3" id="KW-1185">Reference proteome</keyword>
<dbReference type="AlphaFoldDB" id="A0A0C3Q4H7"/>
<evidence type="ECO:0000259" key="1">
    <source>
        <dbReference type="Pfam" id="PF14214"/>
    </source>
</evidence>
<name>A0A0C3Q4H7_9AGAM</name>
<protein>
    <recommendedName>
        <fullName evidence="1">Helitron helicase-like domain-containing protein</fullName>
    </recommendedName>
</protein>
<feature type="non-terminal residue" evidence="2">
    <location>
        <position position="315"/>
    </location>
</feature>
<dbReference type="InterPro" id="IPR025476">
    <property type="entry name" value="Helitron_helicase-like"/>
</dbReference>
<dbReference type="Pfam" id="PF14214">
    <property type="entry name" value="Helitron_like_N"/>
    <property type="match status" value="1"/>
</dbReference>
<evidence type="ECO:0000313" key="2">
    <source>
        <dbReference type="EMBL" id="KIO23835.1"/>
    </source>
</evidence>
<gene>
    <name evidence="2" type="ORF">M407DRAFT_77695</name>
</gene>
<evidence type="ECO:0000313" key="3">
    <source>
        <dbReference type="Proteomes" id="UP000054248"/>
    </source>
</evidence>
<dbReference type="Proteomes" id="UP000054248">
    <property type="component" value="Unassembled WGS sequence"/>
</dbReference>